<evidence type="ECO:0000313" key="3">
    <source>
        <dbReference type="Proteomes" id="UP000192582"/>
    </source>
</evidence>
<dbReference type="Pfam" id="PF25794">
    <property type="entry name" value="SACS"/>
    <property type="match status" value="1"/>
</dbReference>
<proteinExistence type="predicted"/>
<dbReference type="InterPro" id="IPR058210">
    <property type="entry name" value="SACS/Nov_dom"/>
</dbReference>
<dbReference type="RefSeq" id="WP_084046099.1">
    <property type="nucleotide sequence ID" value="NZ_FWWU01000005.1"/>
</dbReference>
<dbReference type="OrthoDB" id="434213at2"/>
<dbReference type="Proteomes" id="UP000192582">
    <property type="component" value="Unassembled WGS sequence"/>
</dbReference>
<dbReference type="InterPro" id="IPR036890">
    <property type="entry name" value="HATPase_C_sf"/>
</dbReference>
<feature type="domain" description="Sacsin/Nov" evidence="1">
    <location>
        <begin position="24"/>
        <end position="123"/>
    </location>
</feature>
<keyword evidence="3" id="KW-1185">Reference proteome</keyword>
<evidence type="ECO:0000259" key="1">
    <source>
        <dbReference type="Pfam" id="PF25794"/>
    </source>
</evidence>
<dbReference type="PANTHER" id="PTHR46919">
    <property type="entry name" value="ZINC FINGER, C3HC4 TYPE (RING FINGER) FAMILY PROTEIN"/>
    <property type="match status" value="1"/>
</dbReference>
<sequence length="1119" mass="126881">MATHSAVEELDYGYSLLGSLRKDLRMLQGFGTVVQELIQNAEDARAETFWMDFTSEALRVGNSAEFEDSHFERIIHVASGSKRDDAESIGSFGVGFVSVYQVTDEPGIYSRQQARILLPLKRKARKLTGVSHEWPSTFILPWATQPSEVRHQLDVEPVDLEQLDTFVTQAQETFARSAVFLRNVRTLHLLREGKLVEKLCIEPSGPQEVKLVSSTGPSVRYRMYDVPVTEEVQREAQRRKRRTTLQLALPLGEESVSGLLYAFLPTRDTTGIPLHINADFYPNTDRKTLLWDEADKRVWNERLLECVVSFLPQLLLDLATSGPETLYTFAAAVRSAAARNGSSPHPVARFVGGLWKACQLTFKERPLFWSRSGEWVEHGDFLRIAYDADPVLEETLLVRTPWHLPPPEHGGYRALFRALGVPELNAETFLQTLEQLFGDDVDWVTDEQRRPLLNAIFAYFAQLEEKQKGWRQEIEDLDDRLNPLALALTADGELAVLSETWTCAEPYLKVTAPWLKEDELVDSQWWEAAPPLLRERVNEYTPAEFADDLRKTSNIPALVASGWPIQRAYAFLASDRKLGGQTLRPLPIYRTTAGEYCPATELALPAQINDPFHVRKLIDVGYMKGHEGLLERLALPVLDAKTYYGRLLPEFFQKHVGRRREVIEAIAQVYSRDDFPLAEWKSLTCAEDSKGKWVRPETLYWPNDLMTALFGDSYPQFASTHYKGRGVRPLMEALDMSMTVTDKDIVRELEQRAQESVTNLSVGVRQKVLSHALQASTTVLSTHLAKIKWLPDREGKGWYTPSELVQAEDAELVGHHLGNKRLCGIRLPDGEEFRRENRRALGFAHPQPEQVAQHIRDLNTRGQGPSLRILYWLNSQAGRVAEKTRGELRALKLFPLGDGTFAAATHLFREDPNLGRWRYRVGQNELTKFRPLIDILSIPSSPNPSTFRDVLLEIASQCVSGETPSKEAQDVAERCIRALSDAYAKNREGLKDILQSLRGKRVVPVVWKERTKGSLLRPEDALFVDKPADELAKFNLPQRIEVRTRDVASRGFFEELGVRSLSSVWKVTYDIPQGASRLLTEQNKKLKQMLPALLRLALKVHRSQLVNRPLAKVTIGRLG</sequence>
<reference evidence="2 3" key="1">
    <citation type="submission" date="2017-04" db="EMBL/GenBank/DDBJ databases">
        <authorList>
            <person name="Afonso C.L."/>
            <person name="Miller P.J."/>
            <person name="Scott M.A."/>
            <person name="Spackman E."/>
            <person name="Goraichik I."/>
            <person name="Dimitrov K.M."/>
            <person name="Suarez D.L."/>
            <person name="Swayne D.E."/>
        </authorList>
    </citation>
    <scope>NUCLEOTIDE SEQUENCE [LARGE SCALE GENOMIC DNA]</scope>
    <source>
        <strain evidence="2 3">KR-140</strain>
    </source>
</reference>
<dbReference type="PANTHER" id="PTHR46919:SF2">
    <property type="entry name" value="SACSIN"/>
    <property type="match status" value="1"/>
</dbReference>
<dbReference type="SUPFAM" id="SSF55874">
    <property type="entry name" value="ATPase domain of HSP90 chaperone/DNA topoisomerase II/histidine kinase"/>
    <property type="match status" value="1"/>
</dbReference>
<accession>A0A1W1ULF0</accession>
<gene>
    <name evidence="2" type="ORF">SAMN00790413_04789</name>
</gene>
<dbReference type="AlphaFoldDB" id="A0A1W1ULF0"/>
<dbReference type="STRING" id="695939.SAMN00790413_04789"/>
<dbReference type="EMBL" id="FWWU01000005">
    <property type="protein sequence ID" value="SMB81955.1"/>
    <property type="molecule type" value="Genomic_DNA"/>
</dbReference>
<dbReference type="NCBIfam" id="NF047352">
    <property type="entry name" value="P_loop_sacsin"/>
    <property type="match status" value="1"/>
</dbReference>
<name>A0A1W1ULF0_9DEIO</name>
<protein>
    <recommendedName>
        <fullName evidence="1">Sacsin/Nov domain-containing protein</fullName>
    </recommendedName>
</protein>
<evidence type="ECO:0000313" key="2">
    <source>
        <dbReference type="EMBL" id="SMB81955.1"/>
    </source>
</evidence>
<organism evidence="2 3">
    <name type="scientific">Deinococcus hopiensis KR-140</name>
    <dbReference type="NCBI Taxonomy" id="695939"/>
    <lineage>
        <taxon>Bacteria</taxon>
        <taxon>Thermotogati</taxon>
        <taxon>Deinococcota</taxon>
        <taxon>Deinococci</taxon>
        <taxon>Deinococcales</taxon>
        <taxon>Deinococcaceae</taxon>
        <taxon>Deinococcus</taxon>
    </lineage>
</organism>